<evidence type="ECO:0000256" key="7">
    <source>
        <dbReference type="RuleBase" id="RU003795"/>
    </source>
</evidence>
<comment type="subunit">
    <text evidence="6">Oligomer forming an icosahedral capsid.</text>
</comment>
<protein>
    <recommendedName>
        <fullName evidence="7">6,7-dimethyl-8-ribityllumazine synthase</fullName>
        <shortName evidence="7">DMRL synthase</shortName>
        <ecNumber evidence="7">2.5.1.78</ecNumber>
    </recommendedName>
</protein>
<dbReference type="GO" id="GO:0009349">
    <property type="term" value="C:riboflavin synthase complex"/>
    <property type="evidence" value="ECO:0007669"/>
    <property type="project" value="UniProtKB-UniRule"/>
</dbReference>
<dbReference type="FunFam" id="3.40.50.960:FF:000001">
    <property type="entry name" value="6,7-dimethyl-8-ribityllumazine synthase"/>
    <property type="match status" value="1"/>
</dbReference>
<name>A0ABD0UB08_DENTH</name>
<comment type="caution">
    <text evidence="8">The sequence shown here is derived from an EMBL/GenBank/DDBJ whole genome shotgun (WGS) entry which is preliminary data.</text>
</comment>
<evidence type="ECO:0000256" key="4">
    <source>
        <dbReference type="ARBA" id="ARBA00022679"/>
    </source>
</evidence>
<dbReference type="Pfam" id="PF00885">
    <property type="entry name" value="DMRL_synthase"/>
    <property type="match status" value="1"/>
</dbReference>
<comment type="function">
    <text evidence="7">Catalyzes the formation of 6,7-dimethyl-8-ribityllumazine by condensation of 5-amino-6-(D-ribitylamino)uracil with 3,4-dihydroxy-2-butanone 4-phosphate. This is the penultimate step in the biosynthesis of riboflavin.</text>
</comment>
<dbReference type="GO" id="GO:0009231">
    <property type="term" value="P:riboflavin biosynthetic process"/>
    <property type="evidence" value="ECO:0007669"/>
    <property type="project" value="UniProtKB-KW"/>
</dbReference>
<dbReference type="SUPFAM" id="SSF52121">
    <property type="entry name" value="Lumazine synthase"/>
    <property type="match status" value="1"/>
</dbReference>
<dbReference type="EC" id="2.5.1.78" evidence="7"/>
<evidence type="ECO:0000256" key="5">
    <source>
        <dbReference type="ARBA" id="ARBA00048785"/>
    </source>
</evidence>
<reference evidence="8 9" key="1">
    <citation type="journal article" date="2024" name="Plant Biotechnol. J.">
        <title>Dendrobium thyrsiflorum genome and its molecular insights into genes involved in important horticultural traits.</title>
        <authorList>
            <person name="Chen B."/>
            <person name="Wang J.Y."/>
            <person name="Zheng P.J."/>
            <person name="Li K.L."/>
            <person name="Liang Y.M."/>
            <person name="Chen X.F."/>
            <person name="Zhang C."/>
            <person name="Zhao X."/>
            <person name="He X."/>
            <person name="Zhang G.Q."/>
            <person name="Liu Z.J."/>
            <person name="Xu Q."/>
        </authorList>
    </citation>
    <scope>NUCLEOTIDE SEQUENCE [LARGE SCALE GENOMIC DNA]</scope>
    <source>
        <strain evidence="8">GZMU011</strain>
    </source>
</reference>
<dbReference type="Gene3D" id="3.40.50.960">
    <property type="entry name" value="Lumazine/riboflavin synthase"/>
    <property type="match status" value="1"/>
</dbReference>
<dbReference type="InterPro" id="IPR002180">
    <property type="entry name" value="LS/RS"/>
</dbReference>
<dbReference type="HAMAP" id="MF_00178">
    <property type="entry name" value="Lumazine_synth"/>
    <property type="match status" value="1"/>
</dbReference>
<evidence type="ECO:0000256" key="3">
    <source>
        <dbReference type="ARBA" id="ARBA00022619"/>
    </source>
</evidence>
<keyword evidence="4 7" id="KW-0808">Transferase</keyword>
<dbReference type="PANTHER" id="PTHR21058:SF0">
    <property type="entry name" value="6,7-DIMETHYL-8-RIBITYLLUMAZINE SYNTHASE"/>
    <property type="match status" value="1"/>
</dbReference>
<dbReference type="AlphaFoldDB" id="A0ABD0UB08"/>
<dbReference type="PANTHER" id="PTHR21058">
    <property type="entry name" value="6,7-DIMETHYL-8-RIBITYLLUMAZINE SYNTHASE DMRL SYNTHASE LUMAZINE SYNTHASE"/>
    <property type="match status" value="1"/>
</dbReference>
<evidence type="ECO:0000256" key="6">
    <source>
        <dbReference type="ARBA" id="ARBA00063688"/>
    </source>
</evidence>
<dbReference type="EMBL" id="JANQDX010000016">
    <property type="protein sequence ID" value="KAL0909962.1"/>
    <property type="molecule type" value="Genomic_DNA"/>
</dbReference>
<comment type="pathway">
    <text evidence="1 7">Cofactor biosynthesis; riboflavin biosynthesis; riboflavin from 2-hydroxy-3-oxobutyl phosphate and 5-amino-6-(D-ribitylamino)uracil: step 1/2.</text>
</comment>
<dbReference type="CDD" id="cd09209">
    <property type="entry name" value="Lumazine_synthase-I"/>
    <property type="match status" value="1"/>
</dbReference>
<comment type="similarity">
    <text evidence="2 7">Belongs to the DMRL synthase family.</text>
</comment>
<organism evidence="8 9">
    <name type="scientific">Dendrobium thyrsiflorum</name>
    <name type="common">Pinecone-like raceme dendrobium</name>
    <name type="synonym">Orchid</name>
    <dbReference type="NCBI Taxonomy" id="117978"/>
    <lineage>
        <taxon>Eukaryota</taxon>
        <taxon>Viridiplantae</taxon>
        <taxon>Streptophyta</taxon>
        <taxon>Embryophyta</taxon>
        <taxon>Tracheophyta</taxon>
        <taxon>Spermatophyta</taxon>
        <taxon>Magnoliopsida</taxon>
        <taxon>Liliopsida</taxon>
        <taxon>Asparagales</taxon>
        <taxon>Orchidaceae</taxon>
        <taxon>Epidendroideae</taxon>
        <taxon>Malaxideae</taxon>
        <taxon>Dendrobiinae</taxon>
        <taxon>Dendrobium</taxon>
    </lineage>
</organism>
<evidence type="ECO:0000313" key="8">
    <source>
        <dbReference type="EMBL" id="KAL0909962.1"/>
    </source>
</evidence>
<evidence type="ECO:0000256" key="2">
    <source>
        <dbReference type="ARBA" id="ARBA00007424"/>
    </source>
</evidence>
<comment type="catalytic activity">
    <reaction evidence="5 7">
        <text>(2S)-2-hydroxy-3-oxobutyl phosphate + 5-amino-6-(D-ribitylamino)uracil = 6,7-dimethyl-8-(1-D-ribityl)lumazine + phosphate + 2 H2O + H(+)</text>
        <dbReference type="Rhea" id="RHEA:26152"/>
        <dbReference type="ChEBI" id="CHEBI:15377"/>
        <dbReference type="ChEBI" id="CHEBI:15378"/>
        <dbReference type="ChEBI" id="CHEBI:15934"/>
        <dbReference type="ChEBI" id="CHEBI:43474"/>
        <dbReference type="ChEBI" id="CHEBI:58201"/>
        <dbReference type="ChEBI" id="CHEBI:58830"/>
        <dbReference type="EC" id="2.5.1.78"/>
    </reaction>
</comment>
<dbReference type="GO" id="GO:0000906">
    <property type="term" value="F:6,7-dimethyl-8-ribityllumazine synthase activity"/>
    <property type="evidence" value="ECO:0007669"/>
    <property type="project" value="UniProtKB-EC"/>
</dbReference>
<dbReference type="Proteomes" id="UP001552299">
    <property type="component" value="Unassembled WGS sequence"/>
</dbReference>
<proteinExistence type="inferred from homology"/>
<evidence type="ECO:0000313" key="9">
    <source>
        <dbReference type="Proteomes" id="UP001552299"/>
    </source>
</evidence>
<keyword evidence="9" id="KW-1185">Reference proteome</keyword>
<dbReference type="InterPro" id="IPR036467">
    <property type="entry name" value="LS/RS_sf"/>
</dbReference>
<accession>A0ABD0UB08</accession>
<dbReference type="InterPro" id="IPR034964">
    <property type="entry name" value="LS"/>
</dbReference>
<keyword evidence="3 7" id="KW-0686">Riboflavin biosynthesis</keyword>
<evidence type="ECO:0000256" key="1">
    <source>
        <dbReference type="ARBA" id="ARBA00004917"/>
    </source>
</evidence>
<dbReference type="NCBIfam" id="TIGR00114">
    <property type="entry name" value="lumazine-synth"/>
    <property type="match status" value="1"/>
</dbReference>
<sequence>MERMSSLGATGIGHLLPSTSVTLRTTKSSQFLPKTVTKTLAFLSHSLRAPPADLVRTRNFRSPVVVFAGNRHLVGSVTNTKGLRFAVVVARFNEIITNSLLEGALQTFKQYSVKEEDVTVVKVPGSFEIPVVAQKLGKSGAYNAILCIGAVIRGDTTHYDAVANSAASGVLNAGLSSGVPCVFGVLTCDSMEQAINRAGGKSGNKGAEAALTAIEMASLFEHHLKK</sequence>
<gene>
    <name evidence="8" type="ORF">M5K25_020881</name>
</gene>